<dbReference type="Proteomes" id="UP001622557">
    <property type="component" value="Chromosome"/>
</dbReference>
<reference evidence="1 2" key="1">
    <citation type="submission" date="2022-10" db="EMBL/GenBank/DDBJ databases">
        <title>The complete genomes of actinobacterial strains from the NBC collection.</title>
        <authorList>
            <person name="Joergensen T.S."/>
            <person name="Alvarez Arevalo M."/>
            <person name="Sterndorff E.B."/>
            <person name="Faurdal D."/>
            <person name="Vuksanovic O."/>
            <person name="Mourched A.-S."/>
            <person name="Charusanti P."/>
            <person name="Shaw S."/>
            <person name="Blin K."/>
            <person name="Weber T."/>
        </authorList>
    </citation>
    <scope>NUCLEOTIDE SEQUENCE [LARGE SCALE GENOMIC DNA]</scope>
    <source>
        <strain evidence="1 2">NBC_00156</strain>
    </source>
</reference>
<keyword evidence="2" id="KW-1185">Reference proteome</keyword>
<dbReference type="CDD" id="cd07328">
    <property type="entry name" value="M48_Ste24p_like"/>
    <property type="match status" value="1"/>
</dbReference>
<evidence type="ECO:0000313" key="1">
    <source>
        <dbReference type="EMBL" id="WTQ84596.1"/>
    </source>
</evidence>
<dbReference type="RefSeq" id="WP_405452286.1">
    <property type="nucleotide sequence ID" value="NZ_CP108164.1"/>
</dbReference>
<dbReference type="GeneID" id="97285104"/>
<proteinExistence type="predicted"/>
<dbReference type="EMBL" id="CP108164">
    <property type="protein sequence ID" value="WTQ84596.1"/>
    <property type="molecule type" value="Genomic_DNA"/>
</dbReference>
<accession>A0ABZ1L1N3</accession>
<dbReference type="Gene3D" id="3.30.2010.10">
    <property type="entry name" value="Metalloproteases ('zincins'), catalytic domain"/>
    <property type="match status" value="1"/>
</dbReference>
<evidence type="ECO:0000313" key="2">
    <source>
        <dbReference type="Proteomes" id="UP001622557"/>
    </source>
</evidence>
<protein>
    <submittedName>
        <fullName evidence="1">M48 family metallopeptidase</fullName>
    </submittedName>
</protein>
<sequence>MSALVLATAVNVGTVALAGTGVWLLATGTWPQRILGGVEVVIALVLRPRLGRMPEHTLDPAAAPTLHAVTERVAAEVGVRAVDAIAVDARYGSGCMVVGPRRRRVLVLGLPLWETLTPDQRLALLGHDLGRASAGRRMSDTWIQTALDALTTWADVIRPSPELEHARQAVLDGKAFRTGAVGQNAYVNLGQELARPLQDLAVRGVLGLHRLLSRLNGHSGGQVQYRADEMAVRVSSADSADGLLRALLLHETARFALERAAWGGDDVWERLRASLASVPDTERERRLRLSRLRGDAFGKGSPPTYFRVQFVNKTSCPRGAVTLSNEESQAIDAELLSLRAVIADELRDRAG</sequence>
<name>A0ABZ1L1N3_STRAH</name>
<organism evidence="1 2">
    <name type="scientific">Streptomyces achromogenes</name>
    <dbReference type="NCBI Taxonomy" id="67255"/>
    <lineage>
        <taxon>Bacteria</taxon>
        <taxon>Bacillati</taxon>
        <taxon>Actinomycetota</taxon>
        <taxon>Actinomycetes</taxon>
        <taxon>Kitasatosporales</taxon>
        <taxon>Streptomycetaceae</taxon>
        <taxon>Streptomyces</taxon>
    </lineage>
</organism>
<gene>
    <name evidence="1" type="ORF">OG350_31725</name>
</gene>